<gene>
    <name evidence="2" type="ORF">ADK75_38190</name>
</gene>
<evidence type="ECO:0000256" key="1">
    <source>
        <dbReference type="SAM" id="MobiDB-lite"/>
    </source>
</evidence>
<feature type="region of interest" description="Disordered" evidence="1">
    <location>
        <begin position="149"/>
        <end position="171"/>
    </location>
</feature>
<comment type="caution">
    <text evidence="2">The sequence shown here is derived from an EMBL/GenBank/DDBJ whole genome shotgun (WGS) entry which is preliminary data.</text>
</comment>
<accession>A0A0L8M024</accession>
<sequence length="171" mass="18854">MARHHYRCPLRWADMDAFGHVNNVVFLRYLEEARIDFMFRLAPGEGSESFTGGSVVARHEIDYKLPLVHRHEPVLIESWVTRIGAASLTIRYEVKDEATEDAPETVYVRAETVVVPYNLAAGRPRRITAEERRFLQEYLDEPEAASASEAVSASAAASSSGSGSATGSLAA</sequence>
<dbReference type="CDD" id="cd00586">
    <property type="entry name" value="4HBT"/>
    <property type="match status" value="1"/>
</dbReference>
<dbReference type="PANTHER" id="PTHR31793">
    <property type="entry name" value="4-HYDROXYBENZOYL-COA THIOESTERASE FAMILY MEMBER"/>
    <property type="match status" value="1"/>
</dbReference>
<dbReference type="PANTHER" id="PTHR31793:SF24">
    <property type="entry name" value="LONG-CHAIN ACYL-COA THIOESTERASE FADM"/>
    <property type="match status" value="1"/>
</dbReference>
<dbReference type="EMBL" id="LGUV01000403">
    <property type="protein sequence ID" value="KOG43787.1"/>
    <property type="molecule type" value="Genomic_DNA"/>
</dbReference>
<dbReference type="RefSeq" id="WP_053177803.1">
    <property type="nucleotide sequence ID" value="NZ_LGUV01000403.1"/>
</dbReference>
<organism evidence="2 3">
    <name type="scientific">Streptomyces virginiae</name>
    <name type="common">Streptomyces cinnamonensis</name>
    <dbReference type="NCBI Taxonomy" id="1961"/>
    <lineage>
        <taxon>Bacteria</taxon>
        <taxon>Bacillati</taxon>
        <taxon>Actinomycetota</taxon>
        <taxon>Actinomycetes</taxon>
        <taxon>Kitasatosporales</taxon>
        <taxon>Streptomycetaceae</taxon>
        <taxon>Streptomyces</taxon>
    </lineage>
</organism>
<dbReference type="InterPro" id="IPR050563">
    <property type="entry name" value="4-hydroxybenzoyl-CoA_TE"/>
</dbReference>
<dbReference type="OrthoDB" id="9799036at2"/>
<dbReference type="Pfam" id="PF13279">
    <property type="entry name" value="4HBT_2"/>
    <property type="match status" value="1"/>
</dbReference>
<dbReference type="GO" id="GO:0047617">
    <property type="term" value="F:fatty acyl-CoA hydrolase activity"/>
    <property type="evidence" value="ECO:0007669"/>
    <property type="project" value="TreeGrafter"/>
</dbReference>
<dbReference type="SUPFAM" id="SSF54637">
    <property type="entry name" value="Thioesterase/thiol ester dehydrase-isomerase"/>
    <property type="match status" value="1"/>
</dbReference>
<proteinExistence type="predicted"/>
<protein>
    <submittedName>
        <fullName evidence="2">Thioesterase</fullName>
    </submittedName>
</protein>
<dbReference type="Gene3D" id="3.10.129.10">
    <property type="entry name" value="Hotdog Thioesterase"/>
    <property type="match status" value="1"/>
</dbReference>
<dbReference type="eggNOG" id="COG0824">
    <property type="taxonomic scope" value="Bacteria"/>
</dbReference>
<name>A0A0L8M024_STRVG</name>
<dbReference type="PATRIC" id="fig|1961.12.peg.8403"/>
<reference evidence="3" key="1">
    <citation type="submission" date="2015-07" db="EMBL/GenBank/DDBJ databases">
        <authorList>
            <consortium name="Consortium for Microbial Forensics and Genomics (microFORGE)"/>
            <person name="Knight B.M."/>
            <person name="Roberts D.P."/>
            <person name="Lin D."/>
            <person name="Hari K."/>
            <person name="Fletcher J."/>
            <person name="Melcher U."/>
            <person name="Blagden T."/>
            <person name="Winegar R.A."/>
        </authorList>
    </citation>
    <scope>NUCLEOTIDE SEQUENCE [LARGE SCALE GENOMIC DNA]</scope>
    <source>
        <strain evidence="3">NRRL B-1447</strain>
    </source>
</reference>
<dbReference type="InterPro" id="IPR029069">
    <property type="entry name" value="HotDog_dom_sf"/>
</dbReference>
<evidence type="ECO:0000313" key="3">
    <source>
        <dbReference type="Proteomes" id="UP000037084"/>
    </source>
</evidence>
<dbReference type="Proteomes" id="UP000037084">
    <property type="component" value="Unassembled WGS sequence"/>
</dbReference>
<evidence type="ECO:0000313" key="2">
    <source>
        <dbReference type="EMBL" id="KOG43787.1"/>
    </source>
</evidence>
<dbReference type="AlphaFoldDB" id="A0A0L8M024"/>